<evidence type="ECO:0000256" key="18">
    <source>
        <dbReference type="SAM" id="Coils"/>
    </source>
</evidence>
<dbReference type="FunFam" id="3.30.565.10:FF:000010">
    <property type="entry name" value="Sensor histidine kinase RcsC"/>
    <property type="match status" value="1"/>
</dbReference>
<evidence type="ECO:0000256" key="14">
    <source>
        <dbReference type="ARBA" id="ARBA00064003"/>
    </source>
</evidence>
<accession>E1R9P3</accession>
<dbReference type="InterPro" id="IPR036097">
    <property type="entry name" value="HisK_dim/P_sf"/>
</dbReference>
<dbReference type="OrthoDB" id="6192248at2"/>
<keyword evidence="10" id="KW-0067">ATP-binding</keyword>
<dbReference type="SUPFAM" id="SSF47384">
    <property type="entry name" value="Homodimeric domain of signal transducing histidine kinase"/>
    <property type="match status" value="1"/>
</dbReference>
<evidence type="ECO:0000256" key="15">
    <source>
        <dbReference type="ARBA" id="ARBA00068150"/>
    </source>
</evidence>
<dbReference type="NCBIfam" id="TIGR00229">
    <property type="entry name" value="sensory_box"/>
    <property type="match status" value="1"/>
</dbReference>
<dbReference type="Pfam" id="PF00512">
    <property type="entry name" value="HisKA"/>
    <property type="match status" value="1"/>
</dbReference>
<evidence type="ECO:0000313" key="24">
    <source>
        <dbReference type="Proteomes" id="UP000002318"/>
    </source>
</evidence>
<dbReference type="InterPro" id="IPR004358">
    <property type="entry name" value="Sig_transdc_His_kin-like_C"/>
</dbReference>
<dbReference type="Gene3D" id="1.10.287.130">
    <property type="match status" value="1"/>
</dbReference>
<keyword evidence="5 17" id="KW-0597">Phosphoprotein</keyword>
<dbReference type="CDD" id="cd00082">
    <property type="entry name" value="HisKA"/>
    <property type="match status" value="1"/>
</dbReference>
<dbReference type="PANTHER" id="PTHR45339:SF1">
    <property type="entry name" value="HYBRID SIGNAL TRANSDUCTION HISTIDINE KINASE J"/>
    <property type="match status" value="1"/>
</dbReference>
<keyword evidence="18" id="KW-0175">Coiled coil</keyword>
<dbReference type="SMART" id="SM00387">
    <property type="entry name" value="HATPase_c"/>
    <property type="match status" value="1"/>
</dbReference>
<keyword evidence="11" id="KW-1133">Transmembrane helix</keyword>
<keyword evidence="7" id="KW-0812">Transmembrane</keyword>
<dbReference type="Pfam" id="PF01627">
    <property type="entry name" value="Hpt"/>
    <property type="match status" value="1"/>
</dbReference>
<dbReference type="PROSITE" id="PS50110">
    <property type="entry name" value="RESPONSE_REGULATORY"/>
    <property type="match status" value="2"/>
</dbReference>
<dbReference type="EC" id="2.7.13.3" evidence="3"/>
<evidence type="ECO:0000256" key="16">
    <source>
        <dbReference type="PROSITE-ProRule" id="PRU00110"/>
    </source>
</evidence>
<proteinExistence type="predicted"/>
<evidence type="ECO:0000256" key="9">
    <source>
        <dbReference type="ARBA" id="ARBA00022777"/>
    </source>
</evidence>
<gene>
    <name evidence="23" type="ordered locus">Spirs_4132</name>
</gene>
<feature type="modified residue" description="4-aspartylphosphate" evidence="17">
    <location>
        <position position="605"/>
    </location>
</feature>
<dbReference type="InterPro" id="IPR000700">
    <property type="entry name" value="PAS-assoc_C"/>
</dbReference>
<evidence type="ECO:0000256" key="5">
    <source>
        <dbReference type="ARBA" id="ARBA00022553"/>
    </source>
</evidence>
<comment type="subcellular location">
    <subcellularLocation>
        <location evidence="2">Cell membrane</location>
        <topology evidence="2">Multi-pass membrane protein</topology>
    </subcellularLocation>
</comment>
<evidence type="ECO:0000256" key="3">
    <source>
        <dbReference type="ARBA" id="ARBA00012438"/>
    </source>
</evidence>
<protein>
    <recommendedName>
        <fullName evidence="15">Sensory/regulatory protein RpfC</fullName>
        <ecNumber evidence="3">2.7.13.3</ecNumber>
    </recommendedName>
</protein>
<evidence type="ECO:0000256" key="17">
    <source>
        <dbReference type="PROSITE-ProRule" id="PRU00169"/>
    </source>
</evidence>
<evidence type="ECO:0000259" key="22">
    <source>
        <dbReference type="PROSITE" id="PS50894"/>
    </source>
</evidence>
<dbReference type="RefSeq" id="WP_013256668.1">
    <property type="nucleotide sequence ID" value="NC_014364.1"/>
</dbReference>
<dbReference type="GO" id="GO:0005524">
    <property type="term" value="F:ATP binding"/>
    <property type="evidence" value="ECO:0007669"/>
    <property type="project" value="UniProtKB-KW"/>
</dbReference>
<dbReference type="Pfam" id="PF00072">
    <property type="entry name" value="Response_reg"/>
    <property type="match status" value="2"/>
</dbReference>
<dbReference type="SUPFAM" id="SSF55874">
    <property type="entry name" value="ATPase domain of HSP90 chaperone/DNA topoisomerase II/histidine kinase"/>
    <property type="match status" value="1"/>
</dbReference>
<dbReference type="CDD" id="cd17546">
    <property type="entry name" value="REC_hyHK_CKI1_RcsC-like"/>
    <property type="match status" value="1"/>
</dbReference>
<sequence>MPDQERIFSSIFMDAPVGVVILSSSDEVLFSNKLFCDIIGKTELPPSTKFSSFLEEWTDERFLDYLDEIAASVSGSGAKEMRYRRDDGSVSWWRLNISNLRPKDSVGADAKRYVVFAEDISLRKLYEQELREAKESSERAQEAAERATRTKSEFLANMSHEIRTPIHTIIGMSELLSETALDPEQQEYTEQIQFGADVLLSLINDILDFSKIEAGKLSLETITFDLYDTAEDAVDMVSLEAHKKGLETIVYIENDVPHLLLGDPIRLRQIIVNLFNNAVKFTEKGEVELRISLDDRSDGKVRLRFQVRDTGIGIAEEKVQNLFRVFTQVDSSTTRKYGGTGLGLSISKNLSEMMGGRIGVESRESVGSNFWFTAVFGLQEEESFYHTLPPGYFSAKVLVVDDTPSVREAVCAYLSEWGCSIECSSNGPAALDVLRSQAAEGNGFTLCIVDQMMPGMDGWQFASEVNSDESLRGIRLFLMSPSGKSGDEAKMKLLHWYHGYLSKPIRKSRLFREMVKCFLGDDEKEASEDEAEELERLEELSDGDAVDLVEELTGSIILVAEDHEVNQQLFKTILESFGHEVDLASNGKEAVQATHGRRYDLIFMDVQMPEMNGYEATSAIRSSGIDTPIVAVTASALRGEEERCRNVGMSGFLVKPFKKRDLIPVLDRWLGARDDRFSSEEEINSSLSSEEIVLDWNDALDTFMGKEEILRKVLASFLDKLAEQILLLHEVVAREDAEAVRGYAHGLKGGSLNLSAKPLGNAAAALESAAADGNVELFPPLLEKLDDAYARFQSYVRKEILS</sequence>
<dbReference type="InterPro" id="IPR036890">
    <property type="entry name" value="HATPase_C_sf"/>
</dbReference>
<dbReference type="InterPro" id="IPR008207">
    <property type="entry name" value="Sig_transdc_His_kin_Hpt_dom"/>
</dbReference>
<feature type="modified residue" description="Phosphohistidine" evidence="16">
    <location>
        <position position="745"/>
    </location>
</feature>
<keyword evidence="12" id="KW-0902">Two-component regulatory system</keyword>
<keyword evidence="8" id="KW-0547">Nucleotide-binding</keyword>
<dbReference type="Gene3D" id="3.30.565.10">
    <property type="entry name" value="Histidine kinase-like ATPase, C-terminal domain"/>
    <property type="match status" value="1"/>
</dbReference>
<dbReference type="SUPFAM" id="SSF55785">
    <property type="entry name" value="PYP-like sensor domain (PAS domain)"/>
    <property type="match status" value="1"/>
</dbReference>
<evidence type="ECO:0000256" key="4">
    <source>
        <dbReference type="ARBA" id="ARBA00022475"/>
    </source>
</evidence>
<evidence type="ECO:0000256" key="7">
    <source>
        <dbReference type="ARBA" id="ARBA00022692"/>
    </source>
</evidence>
<dbReference type="PROSITE" id="PS50109">
    <property type="entry name" value="HIS_KIN"/>
    <property type="match status" value="1"/>
</dbReference>
<keyword evidence="24" id="KW-1185">Reference proteome</keyword>
<reference evidence="23 24" key="1">
    <citation type="journal article" date="2010" name="Stand. Genomic Sci.">
        <title>Complete genome sequence of Spirochaeta smaragdinae type strain (SEBR 4228).</title>
        <authorList>
            <person name="Mavromatis K."/>
            <person name="Yasawong M."/>
            <person name="Chertkov O."/>
            <person name="Lapidus A."/>
            <person name="Lucas S."/>
            <person name="Nolan M."/>
            <person name="Del Rio T.G."/>
            <person name="Tice H."/>
            <person name="Cheng J.F."/>
            <person name="Pitluck S."/>
            <person name="Liolios K."/>
            <person name="Ivanova N."/>
            <person name="Tapia R."/>
            <person name="Han C."/>
            <person name="Bruce D."/>
            <person name="Goodwin L."/>
            <person name="Pati A."/>
            <person name="Chen A."/>
            <person name="Palaniappan K."/>
            <person name="Land M."/>
            <person name="Hauser L."/>
            <person name="Chang Y.J."/>
            <person name="Jeffries C.D."/>
            <person name="Detter J.C."/>
            <person name="Rohde M."/>
            <person name="Brambilla E."/>
            <person name="Spring S."/>
            <person name="Goker M."/>
            <person name="Sikorski J."/>
            <person name="Woyke T."/>
            <person name="Bristow J."/>
            <person name="Eisen J.A."/>
            <person name="Markowitz V."/>
            <person name="Hugenholtz P."/>
            <person name="Klenk H.P."/>
            <person name="Kyrpides N.C."/>
        </authorList>
    </citation>
    <scope>NUCLEOTIDE SEQUENCE [LARGE SCALE GENOMIC DNA]</scope>
    <source>
        <strain evidence="24">DSM 11293 / JCM 15392 / SEBR 4228</strain>
    </source>
</reference>
<dbReference type="InterPro" id="IPR003661">
    <property type="entry name" value="HisK_dim/P_dom"/>
</dbReference>
<organism evidence="23 24">
    <name type="scientific">Sediminispirochaeta smaragdinae (strain DSM 11293 / JCM 15392 / SEBR 4228)</name>
    <name type="common">Spirochaeta smaragdinae</name>
    <dbReference type="NCBI Taxonomy" id="573413"/>
    <lineage>
        <taxon>Bacteria</taxon>
        <taxon>Pseudomonadati</taxon>
        <taxon>Spirochaetota</taxon>
        <taxon>Spirochaetia</taxon>
        <taxon>Spirochaetales</taxon>
        <taxon>Spirochaetaceae</taxon>
        <taxon>Sediminispirochaeta</taxon>
    </lineage>
</organism>
<dbReference type="SUPFAM" id="SSF52172">
    <property type="entry name" value="CheY-like"/>
    <property type="match status" value="2"/>
</dbReference>
<dbReference type="InterPro" id="IPR000014">
    <property type="entry name" value="PAS"/>
</dbReference>
<dbReference type="Gene3D" id="3.30.450.20">
    <property type="entry name" value="PAS domain"/>
    <property type="match status" value="1"/>
</dbReference>
<evidence type="ECO:0000256" key="8">
    <source>
        <dbReference type="ARBA" id="ARBA00022741"/>
    </source>
</evidence>
<dbReference type="KEGG" id="ssm:Spirs_4132"/>
<dbReference type="CDD" id="cd16922">
    <property type="entry name" value="HATPase_EvgS-ArcB-TorS-like"/>
    <property type="match status" value="1"/>
</dbReference>
<dbReference type="SMART" id="SM00073">
    <property type="entry name" value="HPT"/>
    <property type="match status" value="1"/>
</dbReference>
<evidence type="ECO:0000256" key="12">
    <source>
        <dbReference type="ARBA" id="ARBA00023012"/>
    </source>
</evidence>
<dbReference type="EMBL" id="CP002116">
    <property type="protein sequence ID" value="ADK83212.1"/>
    <property type="molecule type" value="Genomic_DNA"/>
</dbReference>
<dbReference type="Gene3D" id="3.40.50.2300">
    <property type="match status" value="2"/>
</dbReference>
<evidence type="ECO:0000313" key="23">
    <source>
        <dbReference type="EMBL" id="ADK83212.1"/>
    </source>
</evidence>
<dbReference type="HOGENOM" id="CLU_000445_104_15_12"/>
<dbReference type="Proteomes" id="UP000002318">
    <property type="component" value="Chromosome"/>
</dbReference>
<feature type="coiled-coil region" evidence="18">
    <location>
        <begin position="123"/>
        <end position="153"/>
    </location>
</feature>
<comment type="subunit">
    <text evidence="14">At low DSF concentrations, interacts with RpfF.</text>
</comment>
<feature type="domain" description="Response regulatory" evidence="20">
    <location>
        <begin position="396"/>
        <end position="518"/>
    </location>
</feature>
<dbReference type="InterPro" id="IPR035965">
    <property type="entry name" value="PAS-like_dom_sf"/>
</dbReference>
<dbReference type="eggNOG" id="COG2198">
    <property type="taxonomic scope" value="Bacteria"/>
</dbReference>
<evidence type="ECO:0000256" key="13">
    <source>
        <dbReference type="ARBA" id="ARBA00023136"/>
    </source>
</evidence>
<dbReference type="Pfam" id="PF02518">
    <property type="entry name" value="HATPase_c"/>
    <property type="match status" value="1"/>
</dbReference>
<evidence type="ECO:0000256" key="2">
    <source>
        <dbReference type="ARBA" id="ARBA00004651"/>
    </source>
</evidence>
<dbReference type="PROSITE" id="PS50113">
    <property type="entry name" value="PAC"/>
    <property type="match status" value="1"/>
</dbReference>
<keyword evidence="6" id="KW-0808">Transferase</keyword>
<feature type="domain" description="Response regulatory" evidence="20">
    <location>
        <begin position="556"/>
        <end position="670"/>
    </location>
</feature>
<dbReference type="PRINTS" id="PR00344">
    <property type="entry name" value="BCTRLSENSOR"/>
</dbReference>
<evidence type="ECO:0000256" key="10">
    <source>
        <dbReference type="ARBA" id="ARBA00022840"/>
    </source>
</evidence>
<dbReference type="Gene3D" id="1.20.120.160">
    <property type="entry name" value="HPT domain"/>
    <property type="match status" value="1"/>
</dbReference>
<keyword evidence="4" id="KW-1003">Cell membrane</keyword>
<dbReference type="PANTHER" id="PTHR45339">
    <property type="entry name" value="HYBRID SIGNAL TRANSDUCTION HISTIDINE KINASE J"/>
    <property type="match status" value="1"/>
</dbReference>
<evidence type="ECO:0000259" key="21">
    <source>
        <dbReference type="PROSITE" id="PS50113"/>
    </source>
</evidence>
<dbReference type="InterPro" id="IPR003594">
    <property type="entry name" value="HATPase_dom"/>
</dbReference>
<dbReference type="CDD" id="cd00130">
    <property type="entry name" value="PAS"/>
    <property type="match status" value="1"/>
</dbReference>
<evidence type="ECO:0000256" key="1">
    <source>
        <dbReference type="ARBA" id="ARBA00000085"/>
    </source>
</evidence>
<dbReference type="InterPro" id="IPR011006">
    <property type="entry name" value="CheY-like_superfamily"/>
</dbReference>
<name>E1R9P3_SEDSS</name>
<feature type="domain" description="HPt" evidence="22">
    <location>
        <begin position="706"/>
        <end position="795"/>
    </location>
</feature>
<feature type="domain" description="PAC" evidence="21">
    <location>
        <begin position="77"/>
        <end position="132"/>
    </location>
</feature>
<dbReference type="eggNOG" id="COG2205">
    <property type="taxonomic scope" value="Bacteria"/>
</dbReference>
<dbReference type="InterPro" id="IPR036641">
    <property type="entry name" value="HPT_dom_sf"/>
</dbReference>
<evidence type="ECO:0000256" key="6">
    <source>
        <dbReference type="ARBA" id="ARBA00022679"/>
    </source>
</evidence>
<dbReference type="InterPro" id="IPR001789">
    <property type="entry name" value="Sig_transdc_resp-reg_receiver"/>
</dbReference>
<dbReference type="CDD" id="cd00156">
    <property type="entry name" value="REC"/>
    <property type="match status" value="1"/>
</dbReference>
<dbReference type="SUPFAM" id="SSF47226">
    <property type="entry name" value="Histidine-containing phosphotransfer domain, HPT domain"/>
    <property type="match status" value="1"/>
</dbReference>
<feature type="domain" description="Histidine kinase" evidence="19">
    <location>
        <begin position="157"/>
        <end position="378"/>
    </location>
</feature>
<dbReference type="GO" id="GO:0005886">
    <property type="term" value="C:plasma membrane"/>
    <property type="evidence" value="ECO:0007669"/>
    <property type="project" value="UniProtKB-SubCell"/>
</dbReference>
<dbReference type="SMART" id="SM00448">
    <property type="entry name" value="REC"/>
    <property type="match status" value="2"/>
</dbReference>
<dbReference type="FunFam" id="1.10.287.130:FF:000002">
    <property type="entry name" value="Two-component osmosensing histidine kinase"/>
    <property type="match status" value="1"/>
</dbReference>
<dbReference type="PROSITE" id="PS50894">
    <property type="entry name" value="HPT"/>
    <property type="match status" value="1"/>
</dbReference>
<dbReference type="InterPro" id="IPR005467">
    <property type="entry name" value="His_kinase_dom"/>
</dbReference>
<keyword evidence="13" id="KW-0472">Membrane</keyword>
<comment type="catalytic activity">
    <reaction evidence="1">
        <text>ATP + protein L-histidine = ADP + protein N-phospho-L-histidine.</text>
        <dbReference type="EC" id="2.7.13.3"/>
    </reaction>
</comment>
<dbReference type="SMART" id="SM00388">
    <property type="entry name" value="HisKA"/>
    <property type="match status" value="1"/>
</dbReference>
<keyword evidence="9 23" id="KW-0418">Kinase</keyword>
<feature type="modified residue" description="4-aspartylphosphate" evidence="17">
    <location>
        <position position="450"/>
    </location>
</feature>
<dbReference type="eggNOG" id="COG0784">
    <property type="taxonomic scope" value="Bacteria"/>
</dbReference>
<dbReference type="STRING" id="573413.Spirs_4132"/>
<evidence type="ECO:0000259" key="19">
    <source>
        <dbReference type="PROSITE" id="PS50109"/>
    </source>
</evidence>
<evidence type="ECO:0000259" key="20">
    <source>
        <dbReference type="PROSITE" id="PS50110"/>
    </source>
</evidence>
<evidence type="ECO:0000256" key="11">
    <source>
        <dbReference type="ARBA" id="ARBA00022989"/>
    </source>
</evidence>
<dbReference type="AlphaFoldDB" id="E1R9P3"/>
<dbReference type="GO" id="GO:0000155">
    <property type="term" value="F:phosphorelay sensor kinase activity"/>
    <property type="evidence" value="ECO:0007669"/>
    <property type="project" value="InterPro"/>
</dbReference>